<gene>
    <name evidence="1" type="ORF">KP509_01G042800</name>
</gene>
<evidence type="ECO:0000313" key="1">
    <source>
        <dbReference type="EMBL" id="KAH7446168.1"/>
    </source>
</evidence>
<name>A0A8T2VGC9_CERRI</name>
<keyword evidence="2" id="KW-1185">Reference proteome</keyword>
<protein>
    <submittedName>
        <fullName evidence="1">Uncharacterized protein</fullName>
    </submittedName>
</protein>
<proteinExistence type="predicted"/>
<comment type="caution">
    <text evidence="1">The sequence shown here is derived from an EMBL/GenBank/DDBJ whole genome shotgun (WGS) entry which is preliminary data.</text>
</comment>
<sequence length="113" mass="12645">MEMCHPRISGCCLTMQTLHALKTSHSLAVHCGSLSLSHIFCLPLLHICTVGSSVPSNETCCMRNSKHRCPHLSRMILSAPWRGWQLIQPFCTVDGVDMGALQRWREDLEKAEA</sequence>
<reference evidence="1" key="1">
    <citation type="submission" date="2021-08" db="EMBL/GenBank/DDBJ databases">
        <title>WGS assembly of Ceratopteris richardii.</title>
        <authorList>
            <person name="Marchant D.B."/>
            <person name="Chen G."/>
            <person name="Jenkins J."/>
            <person name="Shu S."/>
            <person name="Leebens-Mack J."/>
            <person name="Grimwood J."/>
            <person name="Schmutz J."/>
            <person name="Soltis P."/>
            <person name="Soltis D."/>
            <person name="Chen Z.-H."/>
        </authorList>
    </citation>
    <scope>NUCLEOTIDE SEQUENCE</scope>
    <source>
        <strain evidence="1">Whitten #5841</strain>
        <tissue evidence="1">Leaf</tissue>
    </source>
</reference>
<evidence type="ECO:0000313" key="2">
    <source>
        <dbReference type="Proteomes" id="UP000825935"/>
    </source>
</evidence>
<dbReference type="Proteomes" id="UP000825935">
    <property type="component" value="Chromosome 1"/>
</dbReference>
<accession>A0A8T2VGC9</accession>
<organism evidence="1 2">
    <name type="scientific">Ceratopteris richardii</name>
    <name type="common">Triangle waterfern</name>
    <dbReference type="NCBI Taxonomy" id="49495"/>
    <lineage>
        <taxon>Eukaryota</taxon>
        <taxon>Viridiplantae</taxon>
        <taxon>Streptophyta</taxon>
        <taxon>Embryophyta</taxon>
        <taxon>Tracheophyta</taxon>
        <taxon>Polypodiopsida</taxon>
        <taxon>Polypodiidae</taxon>
        <taxon>Polypodiales</taxon>
        <taxon>Pteridineae</taxon>
        <taxon>Pteridaceae</taxon>
        <taxon>Parkerioideae</taxon>
        <taxon>Ceratopteris</taxon>
    </lineage>
</organism>
<dbReference type="AlphaFoldDB" id="A0A8T2VGC9"/>
<dbReference type="EMBL" id="CM035406">
    <property type="protein sequence ID" value="KAH7446168.1"/>
    <property type="molecule type" value="Genomic_DNA"/>
</dbReference>